<reference evidence="2 3" key="1">
    <citation type="journal article" date="2016" name="Front. Microbiol.">
        <title>Genome Sequence of Type Strains of Genus Stenotrophomonas.</title>
        <authorList>
            <person name="Patil P.P."/>
            <person name="Midha S."/>
            <person name="Kumar S."/>
            <person name="Patil P.B."/>
        </authorList>
    </citation>
    <scope>NUCLEOTIDE SEQUENCE [LARGE SCALE GENOMIC DNA]</scope>
    <source>
        <strain evidence="2 3">LMG 978</strain>
    </source>
</reference>
<keyword evidence="1" id="KW-0812">Transmembrane</keyword>
<feature type="transmembrane region" description="Helical" evidence="1">
    <location>
        <begin position="618"/>
        <end position="642"/>
    </location>
</feature>
<accession>A0A0R0B392</accession>
<dbReference type="EMBL" id="LLXV01000021">
    <property type="protein sequence ID" value="KRG51621.1"/>
    <property type="molecule type" value="Genomic_DNA"/>
</dbReference>
<gene>
    <name evidence="2" type="ORF">ARC23_07850</name>
</gene>
<organism evidence="2 3">
    <name type="scientific">Stenotrophomonas beteli</name>
    <dbReference type="NCBI Taxonomy" id="3384461"/>
    <lineage>
        <taxon>Bacteria</taxon>
        <taxon>Pseudomonadati</taxon>
        <taxon>Pseudomonadota</taxon>
        <taxon>Gammaproteobacteria</taxon>
        <taxon>Lysobacterales</taxon>
        <taxon>Lysobacteraceae</taxon>
        <taxon>Stenotrophomonas</taxon>
        <taxon>Stenotrophomonas maltophilia group</taxon>
    </lineage>
</organism>
<evidence type="ECO:0000256" key="1">
    <source>
        <dbReference type="SAM" id="Phobius"/>
    </source>
</evidence>
<dbReference type="OrthoDB" id="9769991at2"/>
<sequence length="802" mass="88960">MEEMAGARRAYAALRVIEEACGMAMDVAPGFDGAERVHAAAGFIARAFPCTWISAWRNRSRSIDEIWSAAIQCASQGASFDGFLSTFCGSAVGRGMRHADARRAPLIFVAAVLYWRLNQSGRQNLDPTSQLYILEVIADASGVEAQDAFLKHDCVDQALGERLGDRYQCLDMESKVRCHAAVDAVAERSRVSRISIVFDEEMRPRSSSELEELVRTGVVPGRACGDHNQQAREGWVCVGAFALSFLTVLVIAASLPVAKDSVLWVIFAFPLILETCYWLAEQLQAWRIGPYSAVRYDYSLSGVEDPVWVAVPVLLHGEEQLIQLERTLLWNVRSVNDDGVRFVLLTDLADSPEEPSGEEDAATVERIAAMVERVNEAAGARYRRPVYFAHRRRMFVSSEGAWMGEGRKLGKIHLLHRAIIDGEEPFSSTSPSFYEDISRCRYLFVCDEDTQIGRDCIQRLAGVLAHPWNEISRETREMGGGHGMAVPSGHIADASVTPWRFPQVCVGDAANPHKPAPRWRDPKNDTTGQCLYTGKGLYDPRTYRLLCDEQVASEALSHDTIESFMLRPTYVDDAAIFESFPRSPASLARRDERWARGDMLNLLRFPRLAKSDRVHRKLLASITVCQQTLGWLGGFLGFPLILVSLWRPDPTSQLSLLAILLFPGAIRLVWRAVANSPNVGISHTLRLLVMGGMFLLLATAIRVCRAPRTFLVTGAAWGRAIMAWVTNRGGLLWSPASKVSNGSKLGFSWAEVATFAVSFASMLLLPASSLTWVALVVFCGWLVLPAERLLLIKKDDFHKRSV</sequence>
<dbReference type="Proteomes" id="UP000051757">
    <property type="component" value="Unassembled WGS sequence"/>
</dbReference>
<protein>
    <recommendedName>
        <fullName evidence="4">Transmembrane protein</fullName>
    </recommendedName>
</protein>
<feature type="transmembrane region" description="Helical" evidence="1">
    <location>
        <begin position="685"/>
        <end position="703"/>
    </location>
</feature>
<evidence type="ECO:0000313" key="3">
    <source>
        <dbReference type="Proteomes" id="UP000051757"/>
    </source>
</evidence>
<dbReference type="AlphaFoldDB" id="A0A0R0B392"/>
<feature type="transmembrane region" description="Helical" evidence="1">
    <location>
        <begin position="654"/>
        <end position="673"/>
    </location>
</feature>
<proteinExistence type="predicted"/>
<comment type="caution">
    <text evidence="2">The sequence shown here is derived from an EMBL/GenBank/DDBJ whole genome shotgun (WGS) entry which is preliminary data.</text>
</comment>
<evidence type="ECO:0000313" key="2">
    <source>
        <dbReference type="EMBL" id="KRG51621.1"/>
    </source>
</evidence>
<keyword evidence="1" id="KW-1133">Transmembrane helix</keyword>
<keyword evidence="3" id="KW-1185">Reference proteome</keyword>
<evidence type="ECO:0008006" key="4">
    <source>
        <dbReference type="Google" id="ProtNLM"/>
    </source>
</evidence>
<feature type="transmembrane region" description="Helical" evidence="1">
    <location>
        <begin position="235"/>
        <end position="255"/>
    </location>
</feature>
<feature type="transmembrane region" description="Helical" evidence="1">
    <location>
        <begin position="261"/>
        <end position="280"/>
    </location>
</feature>
<keyword evidence="1" id="KW-0472">Membrane</keyword>
<feature type="transmembrane region" description="Helical" evidence="1">
    <location>
        <begin position="771"/>
        <end position="791"/>
    </location>
</feature>
<name>A0A0R0B392_9GAMM</name>